<dbReference type="Gene3D" id="3.50.50.60">
    <property type="entry name" value="FAD/NAD(P)-binding domain"/>
    <property type="match status" value="3"/>
</dbReference>
<organism evidence="9 10">
    <name type="scientific">Ignisphaera cupida</name>
    <dbReference type="NCBI Taxonomy" id="3050454"/>
    <lineage>
        <taxon>Archaea</taxon>
        <taxon>Thermoproteota</taxon>
        <taxon>Thermoprotei</taxon>
        <taxon>Desulfurococcales</taxon>
        <taxon>Desulfurococcaceae</taxon>
        <taxon>Ignisphaera</taxon>
    </lineage>
</organism>
<dbReference type="PANTHER" id="PTHR43429:SF1">
    <property type="entry name" value="NAD(P)H SULFUR OXIDOREDUCTASE (COA-DEPENDENT)"/>
    <property type="match status" value="1"/>
</dbReference>
<dbReference type="GO" id="GO:0016491">
    <property type="term" value="F:oxidoreductase activity"/>
    <property type="evidence" value="ECO:0007669"/>
    <property type="project" value="UniProtKB-KW"/>
</dbReference>
<evidence type="ECO:0000259" key="7">
    <source>
        <dbReference type="Pfam" id="PF02852"/>
    </source>
</evidence>
<comment type="cofactor">
    <cofactor evidence="1">
        <name>FAD</name>
        <dbReference type="ChEBI" id="CHEBI:57692"/>
    </cofactor>
</comment>
<dbReference type="SUPFAM" id="SSF51905">
    <property type="entry name" value="FAD/NAD(P)-binding domain"/>
    <property type="match status" value="2"/>
</dbReference>
<feature type="domain" description="Pyridine nucleotide-disulphide oxidoreductase dimerisation" evidence="7">
    <location>
        <begin position="328"/>
        <end position="433"/>
    </location>
</feature>
<gene>
    <name evidence="9" type="ORF">QPL79_01220</name>
</gene>
<evidence type="ECO:0000259" key="8">
    <source>
        <dbReference type="Pfam" id="PF07992"/>
    </source>
</evidence>
<evidence type="ECO:0000256" key="3">
    <source>
        <dbReference type="ARBA" id="ARBA00022630"/>
    </source>
</evidence>
<dbReference type="Pfam" id="PF07992">
    <property type="entry name" value="Pyr_redox_2"/>
    <property type="match status" value="1"/>
</dbReference>
<dbReference type="InterPro" id="IPR004099">
    <property type="entry name" value="Pyr_nucl-diS_OxRdtase_dimer"/>
</dbReference>
<dbReference type="Pfam" id="PF02852">
    <property type="entry name" value="Pyr_redox_dim"/>
    <property type="match status" value="1"/>
</dbReference>
<dbReference type="PRINTS" id="PR00368">
    <property type="entry name" value="FADPNR"/>
</dbReference>
<evidence type="ECO:0000256" key="2">
    <source>
        <dbReference type="ARBA" id="ARBA00009130"/>
    </source>
</evidence>
<evidence type="ECO:0000313" key="10">
    <source>
        <dbReference type="Proteomes" id="UP001529235"/>
    </source>
</evidence>
<feature type="domain" description="FAD/NAD(P)-binding" evidence="8">
    <location>
        <begin position="4"/>
        <end position="306"/>
    </location>
</feature>
<name>A0ABD4Z3T8_9CREN</name>
<dbReference type="Proteomes" id="UP001529235">
    <property type="component" value="Unassembled WGS sequence"/>
</dbReference>
<comment type="similarity">
    <text evidence="2">Belongs to the class-III pyridine nucleotide-disulfide oxidoreductase family.</text>
</comment>
<evidence type="ECO:0000256" key="4">
    <source>
        <dbReference type="ARBA" id="ARBA00022827"/>
    </source>
</evidence>
<evidence type="ECO:0000256" key="6">
    <source>
        <dbReference type="ARBA" id="ARBA00023284"/>
    </source>
</evidence>
<dbReference type="InterPro" id="IPR036188">
    <property type="entry name" value="FAD/NAD-bd_sf"/>
</dbReference>
<keyword evidence="3" id="KW-0285">Flavoprotein</keyword>
<dbReference type="InterPro" id="IPR050260">
    <property type="entry name" value="FAD-bd_OxRdtase"/>
</dbReference>
<keyword evidence="10" id="KW-1185">Reference proteome</keyword>
<dbReference type="RefSeq" id="WP_285272964.1">
    <property type="nucleotide sequence ID" value="NZ_JASNVW010000001.1"/>
</dbReference>
<keyword evidence="5" id="KW-0560">Oxidoreductase</keyword>
<proteinExistence type="inferred from homology"/>
<keyword evidence="6" id="KW-0676">Redox-active center</keyword>
<keyword evidence="4" id="KW-0274">FAD</keyword>
<evidence type="ECO:0000256" key="1">
    <source>
        <dbReference type="ARBA" id="ARBA00001974"/>
    </source>
</evidence>
<dbReference type="PRINTS" id="PR00411">
    <property type="entry name" value="PNDRDTASEI"/>
</dbReference>
<evidence type="ECO:0000256" key="5">
    <source>
        <dbReference type="ARBA" id="ARBA00023002"/>
    </source>
</evidence>
<comment type="caution">
    <text evidence="9">The sequence shown here is derived from an EMBL/GenBank/DDBJ whole genome shotgun (WGS) entry which is preliminary data.</text>
</comment>
<dbReference type="InterPro" id="IPR016156">
    <property type="entry name" value="FAD/NAD-linked_Rdtase_dimer_sf"/>
</dbReference>
<sequence length="449" mass="48426">MTKRIVVIGGGAAGASAASRARRLDPSAEVILVEASNMITHGPCAIPYYVEGIVKDKKMLVTYTAEEFERERGIKVFINTVAKSIDVDKKVVVLERNGKEFSIEWSKLVIATGAIPAKPKVDGVDAKNVHVIRHPAQVDELYEAVRSAKTVAIVGGSYLGLEMAEAVVALGKKVILIEKEAQLLPKTLDSDMADIVAKEVESKGVELHLSESLKEIIGNHSVKAVATNKNVYDADLVILATGVKPNVELAVKSGIKLGITSAIDVNEFLETNIEDVYAAGDVAEKKHIVTGKRVWIPLAPAANKEGQVAGANSVLGRFLRFPGVVGTAITKFFDMFIARTGLGEEEARMHGFNVESKLVKVRTKAHYYPKGSYALIKMIVESGSGRILGVQIIGWEEAVAEYINVAALAVEKGMTIDDLFFADIGYHPAVAPVWHPLIVAARVLSHGRF</sequence>
<accession>A0ABD4Z3T8</accession>
<reference evidence="9 10" key="1">
    <citation type="submission" date="2023-05" db="EMBL/GenBank/DDBJ databases">
        <title>A new hyperthermophilic archaea 'Ignisphaera cupida' sp. nov. and description of the family 'Ignisphaeraceae' fam. nov.</title>
        <authorList>
            <person name="Podosokorskaya O.A."/>
            <person name="Elcheninov A.G."/>
            <person name="Klukina A."/>
            <person name="Merkel A.Y."/>
        </authorList>
    </citation>
    <scope>NUCLEOTIDE SEQUENCE [LARGE SCALE GENOMIC DNA]</scope>
    <source>
        <strain evidence="9 10">4213-co</strain>
    </source>
</reference>
<protein>
    <submittedName>
        <fullName evidence="9">FAD-dependent oxidoreductase</fullName>
    </submittedName>
</protein>
<dbReference type="PANTHER" id="PTHR43429">
    <property type="entry name" value="PYRIDINE NUCLEOTIDE-DISULFIDE OXIDOREDUCTASE DOMAIN-CONTAINING"/>
    <property type="match status" value="1"/>
</dbReference>
<evidence type="ECO:0000313" key="9">
    <source>
        <dbReference type="EMBL" id="MDK6027986.1"/>
    </source>
</evidence>
<dbReference type="SUPFAM" id="SSF55424">
    <property type="entry name" value="FAD/NAD-linked reductases, dimerisation (C-terminal) domain"/>
    <property type="match status" value="1"/>
</dbReference>
<dbReference type="AlphaFoldDB" id="A0ABD4Z3T8"/>
<dbReference type="InterPro" id="IPR023753">
    <property type="entry name" value="FAD/NAD-binding_dom"/>
</dbReference>
<dbReference type="EMBL" id="JASNVW010000001">
    <property type="protein sequence ID" value="MDK6027986.1"/>
    <property type="molecule type" value="Genomic_DNA"/>
</dbReference>